<dbReference type="SMART" id="SM00432">
    <property type="entry name" value="MADS"/>
    <property type="match status" value="1"/>
</dbReference>
<dbReference type="OrthoDB" id="601557at2759"/>
<dbReference type="GO" id="GO:0046983">
    <property type="term" value="F:protein dimerization activity"/>
    <property type="evidence" value="ECO:0007669"/>
    <property type="project" value="InterPro"/>
</dbReference>
<dbReference type="GO" id="GO:0045944">
    <property type="term" value="P:positive regulation of transcription by RNA polymerase II"/>
    <property type="evidence" value="ECO:0007669"/>
    <property type="project" value="InterPro"/>
</dbReference>
<dbReference type="Gene3D" id="3.40.1810.10">
    <property type="entry name" value="Transcription factor, MADS-box"/>
    <property type="match status" value="1"/>
</dbReference>
<proteinExistence type="predicted"/>
<dbReference type="InterPro" id="IPR033897">
    <property type="entry name" value="SRF-like_MADS-box"/>
</dbReference>
<dbReference type="OMA" id="CIYYPKM"/>
<dbReference type="GO" id="GO:0000987">
    <property type="term" value="F:cis-regulatory region sequence-specific DNA binding"/>
    <property type="evidence" value="ECO:0007669"/>
    <property type="project" value="InterPro"/>
</dbReference>
<keyword evidence="5" id="KW-0539">Nucleus</keyword>
<protein>
    <submittedName>
        <fullName evidence="7">Transcription factor, MADS-box</fullName>
    </submittedName>
</protein>
<dbReference type="Gramene" id="OMO80289">
    <property type="protein sequence ID" value="OMO80289"/>
    <property type="gene ID" value="CCACVL1_13075"/>
</dbReference>
<evidence type="ECO:0000256" key="2">
    <source>
        <dbReference type="ARBA" id="ARBA00023015"/>
    </source>
</evidence>
<keyword evidence="2" id="KW-0805">Transcription regulation</keyword>
<evidence type="ECO:0000256" key="3">
    <source>
        <dbReference type="ARBA" id="ARBA00023125"/>
    </source>
</evidence>
<evidence type="ECO:0000313" key="7">
    <source>
        <dbReference type="EMBL" id="OMO80289.1"/>
    </source>
</evidence>
<dbReference type="AlphaFoldDB" id="A0A1R3ICI3"/>
<evidence type="ECO:0000256" key="4">
    <source>
        <dbReference type="ARBA" id="ARBA00023163"/>
    </source>
</evidence>
<dbReference type="InterPro" id="IPR002100">
    <property type="entry name" value="TF_MADSbox"/>
</dbReference>
<dbReference type="EMBL" id="AWWV01010315">
    <property type="protein sequence ID" value="OMO80289.1"/>
    <property type="molecule type" value="Genomic_DNA"/>
</dbReference>
<keyword evidence="4" id="KW-0804">Transcription</keyword>
<reference evidence="7 8" key="1">
    <citation type="submission" date="2013-09" db="EMBL/GenBank/DDBJ databases">
        <title>Corchorus capsularis genome sequencing.</title>
        <authorList>
            <person name="Alam M."/>
            <person name="Haque M.S."/>
            <person name="Islam M.S."/>
            <person name="Emdad E.M."/>
            <person name="Islam M.M."/>
            <person name="Ahmed B."/>
            <person name="Halim A."/>
            <person name="Hossen Q.M.M."/>
            <person name="Hossain M.Z."/>
            <person name="Ahmed R."/>
            <person name="Khan M.M."/>
            <person name="Islam R."/>
            <person name="Rashid M.M."/>
            <person name="Khan S.A."/>
            <person name="Rahman M.S."/>
            <person name="Alam M."/>
        </authorList>
    </citation>
    <scope>NUCLEOTIDE SEQUENCE [LARGE SCALE GENOMIC DNA]</scope>
    <source>
        <strain evidence="8">cv. CVL-1</strain>
        <tissue evidence="7">Whole seedling</tissue>
    </source>
</reference>
<evidence type="ECO:0000313" key="8">
    <source>
        <dbReference type="Proteomes" id="UP000188268"/>
    </source>
</evidence>
<gene>
    <name evidence="7" type="ORF">CCACVL1_13075</name>
</gene>
<feature type="domain" description="MADS-box" evidence="6">
    <location>
        <begin position="1"/>
        <end position="60"/>
    </location>
</feature>
<organism evidence="7 8">
    <name type="scientific">Corchorus capsularis</name>
    <name type="common">Jute</name>
    <dbReference type="NCBI Taxonomy" id="210143"/>
    <lineage>
        <taxon>Eukaryota</taxon>
        <taxon>Viridiplantae</taxon>
        <taxon>Streptophyta</taxon>
        <taxon>Embryophyta</taxon>
        <taxon>Tracheophyta</taxon>
        <taxon>Spermatophyta</taxon>
        <taxon>Magnoliopsida</taxon>
        <taxon>eudicotyledons</taxon>
        <taxon>Gunneridae</taxon>
        <taxon>Pentapetalae</taxon>
        <taxon>rosids</taxon>
        <taxon>malvids</taxon>
        <taxon>Malvales</taxon>
        <taxon>Malvaceae</taxon>
        <taxon>Grewioideae</taxon>
        <taxon>Apeibeae</taxon>
        <taxon>Corchorus</taxon>
    </lineage>
</organism>
<dbReference type="Proteomes" id="UP000188268">
    <property type="component" value="Unassembled WGS sequence"/>
</dbReference>
<dbReference type="InterPro" id="IPR050142">
    <property type="entry name" value="MADS-box/MEF2_TF"/>
</dbReference>
<dbReference type="PRINTS" id="PR00404">
    <property type="entry name" value="MADSDOMAIN"/>
</dbReference>
<dbReference type="PROSITE" id="PS50066">
    <property type="entry name" value="MADS_BOX_2"/>
    <property type="match status" value="1"/>
</dbReference>
<comment type="caution">
    <text evidence="7">The sequence shown here is derived from an EMBL/GenBank/DDBJ whole genome shotgun (WGS) entry which is preliminary data.</text>
</comment>
<sequence length="289" mass="33363">MVKRMEGKLIEDDKARKNVYETRKKNLLKKAQELSILCDSKILVIIFDQDKQKHEIWPDNDEEEARQIINRFKQKQVRGASKRASRSAARNQKERLGEKFPISEYKRVINGPSENQLQNLCHELDAKIADVKNVIKSKQGVTEEPKIAAYQEPVPIQQDQSFHQMLYHKPNFEDFSMNMMQNGIVSYPSQFSGSYSSSNIPFMPLAIHSDYPADTEFYHIPPPDAYYPHTQQFGGSSTISNIPFVPLTTHFDDLTRLQPADMNANFLKRHQDPNINYVPAPPTTHLLFQ</sequence>
<dbReference type="CDD" id="cd00266">
    <property type="entry name" value="MADS_SRF_like"/>
    <property type="match status" value="1"/>
</dbReference>
<dbReference type="SUPFAM" id="SSF55455">
    <property type="entry name" value="SRF-like"/>
    <property type="match status" value="1"/>
</dbReference>
<dbReference type="GO" id="GO:0005634">
    <property type="term" value="C:nucleus"/>
    <property type="evidence" value="ECO:0007669"/>
    <property type="project" value="UniProtKB-SubCell"/>
</dbReference>
<dbReference type="PANTHER" id="PTHR48019">
    <property type="entry name" value="SERUM RESPONSE FACTOR HOMOLOG"/>
    <property type="match status" value="1"/>
</dbReference>
<evidence type="ECO:0000259" key="6">
    <source>
        <dbReference type="PROSITE" id="PS50066"/>
    </source>
</evidence>
<accession>A0A1R3ICI3</accession>
<keyword evidence="8" id="KW-1185">Reference proteome</keyword>
<evidence type="ECO:0000256" key="5">
    <source>
        <dbReference type="ARBA" id="ARBA00023242"/>
    </source>
</evidence>
<dbReference type="Pfam" id="PF00319">
    <property type="entry name" value="SRF-TF"/>
    <property type="match status" value="1"/>
</dbReference>
<dbReference type="InterPro" id="IPR036879">
    <property type="entry name" value="TF_MADSbox_sf"/>
</dbReference>
<keyword evidence="3" id="KW-0238">DNA-binding</keyword>
<name>A0A1R3ICI3_COCAP</name>
<evidence type="ECO:0000256" key="1">
    <source>
        <dbReference type="ARBA" id="ARBA00004123"/>
    </source>
</evidence>
<dbReference type="GO" id="GO:0000981">
    <property type="term" value="F:DNA-binding transcription factor activity, RNA polymerase II-specific"/>
    <property type="evidence" value="ECO:0007669"/>
    <property type="project" value="InterPro"/>
</dbReference>
<comment type="subcellular location">
    <subcellularLocation>
        <location evidence="1">Nucleus</location>
    </subcellularLocation>
</comment>